<reference evidence="2" key="1">
    <citation type="journal article" date="2016" name="Nat. Biotechnol.">
        <title>Sequencing wild and cultivated cassava and related species reveals extensive interspecific hybridization and genetic diversity.</title>
        <authorList>
            <person name="Bredeson J.V."/>
            <person name="Lyons J.B."/>
            <person name="Prochnik S.E."/>
            <person name="Wu G.A."/>
            <person name="Ha C.M."/>
            <person name="Edsinger-Gonzales E."/>
            <person name="Grimwood J."/>
            <person name="Schmutz J."/>
            <person name="Rabbi I.Y."/>
            <person name="Egesi C."/>
            <person name="Nauluvula P."/>
            <person name="Lebot V."/>
            <person name="Ndunguru J."/>
            <person name="Mkamilo G."/>
            <person name="Bart R.S."/>
            <person name="Setter T.L."/>
            <person name="Gleadow R.M."/>
            <person name="Kulakow P."/>
            <person name="Ferguson M.E."/>
            <person name="Rounsley S."/>
            <person name="Rokhsar D.S."/>
        </authorList>
    </citation>
    <scope>NUCLEOTIDE SEQUENCE [LARGE SCALE GENOMIC DNA]</scope>
    <source>
        <strain evidence="2">cv. AM560-2</strain>
    </source>
</reference>
<name>A0ACB7H780_MANES</name>
<gene>
    <name evidence="1" type="ORF">MANES_09G140601v8</name>
</gene>
<evidence type="ECO:0000313" key="1">
    <source>
        <dbReference type="EMBL" id="KAG8648046.1"/>
    </source>
</evidence>
<dbReference type="Proteomes" id="UP000091857">
    <property type="component" value="Chromosome 9"/>
</dbReference>
<proteinExistence type="predicted"/>
<accession>A0ACB7H780</accession>
<dbReference type="EMBL" id="CM004395">
    <property type="protein sequence ID" value="KAG8648046.1"/>
    <property type="molecule type" value="Genomic_DNA"/>
</dbReference>
<keyword evidence="2" id="KW-1185">Reference proteome</keyword>
<organism evidence="1 2">
    <name type="scientific">Manihot esculenta</name>
    <name type="common">Cassava</name>
    <name type="synonym">Jatropha manihot</name>
    <dbReference type="NCBI Taxonomy" id="3983"/>
    <lineage>
        <taxon>Eukaryota</taxon>
        <taxon>Viridiplantae</taxon>
        <taxon>Streptophyta</taxon>
        <taxon>Embryophyta</taxon>
        <taxon>Tracheophyta</taxon>
        <taxon>Spermatophyta</taxon>
        <taxon>Magnoliopsida</taxon>
        <taxon>eudicotyledons</taxon>
        <taxon>Gunneridae</taxon>
        <taxon>Pentapetalae</taxon>
        <taxon>rosids</taxon>
        <taxon>fabids</taxon>
        <taxon>Malpighiales</taxon>
        <taxon>Euphorbiaceae</taxon>
        <taxon>Crotonoideae</taxon>
        <taxon>Manihoteae</taxon>
        <taxon>Manihot</taxon>
    </lineage>
</organism>
<evidence type="ECO:0000313" key="2">
    <source>
        <dbReference type="Proteomes" id="UP000091857"/>
    </source>
</evidence>
<sequence length="158" mass="18111">MIYELHRKISLIYQENASVLVYFTKLKRLWDEFGSVETLPTCTCGASKAIAGITNRNRFMQFLMGLNETFESVRDQVLGMDPLPTINKAYSMVMKFESQRKILGAMNDNTKSLALLNKTQSQNLTRPRRSENKKGHCTFCNMNGHNREGCFKLIGYPD</sequence>
<protein>
    <submittedName>
        <fullName evidence="1">Uncharacterized protein</fullName>
    </submittedName>
</protein>
<comment type="caution">
    <text evidence="1">The sequence shown here is derived from an EMBL/GenBank/DDBJ whole genome shotgun (WGS) entry which is preliminary data.</text>
</comment>